<dbReference type="InterPro" id="IPR038109">
    <property type="entry name" value="DNA_bind_recomb_sf"/>
</dbReference>
<dbReference type="InterPro" id="IPR025827">
    <property type="entry name" value="Zn_ribbon_recom_dom"/>
</dbReference>
<feature type="domain" description="Resolvase/invertase-type recombinase catalytic" evidence="1">
    <location>
        <begin position="2"/>
        <end position="151"/>
    </location>
</feature>
<protein>
    <submittedName>
        <fullName evidence="3">Resolvase</fullName>
    </submittedName>
</protein>
<dbReference type="SUPFAM" id="SSF53041">
    <property type="entry name" value="Resolvase-like"/>
    <property type="match status" value="1"/>
</dbReference>
<dbReference type="SMART" id="SM00857">
    <property type="entry name" value="Resolvase"/>
    <property type="match status" value="1"/>
</dbReference>
<sequence length="415" mass="48162">MKAAIYTRVSTDSQVEVEFNSCETQEIKIRSFISSQDNMQVFKVYSDQGYSGATLERPGMAEMLHDIEGGNIDIVIAYKIDRLTRSPKDFSQLIEIFEKHNVSFLSTTERFDTSTPSGRLLRNIMLTFAQFERELISERIRDKMFERSKKGLWNGGHPPFGYKKEDKKLVVVPHEAEIIRKIFESYVLTQSLNTIYKQLKEERLFNRAGLPMAKTAISCILDNVVYVGRVKHKNKTYQGIHEPIISKEMFDEVGRLRENRSRPKKIQSYNNSLFPGLVHCSECGSIMCATFTNKLKGDMRTRYFYYQCSIIDKRDRSFCSIRQVSASRLDKFVIDNLNKIRENKQYLDSLLYMLNHNNEGRGNGFEPALPHGPMRAERVQEILKTIVDALKLKGKTEKRLAQRGTSKRSFIRKRQ</sequence>
<dbReference type="InterPro" id="IPR011109">
    <property type="entry name" value="DNA_bind_recombinase_dom"/>
</dbReference>
<reference evidence="3 4" key="1">
    <citation type="submission" date="2017-09" db="EMBL/GenBank/DDBJ databases">
        <title>Depth-based differentiation of microbial function through sediment-hosted aquifers and enrichment of novel symbionts in the deep terrestrial subsurface.</title>
        <authorList>
            <person name="Probst A.J."/>
            <person name="Ladd B."/>
            <person name="Jarett J.K."/>
            <person name="Geller-Mcgrath D.E."/>
            <person name="Sieber C.M."/>
            <person name="Emerson J.B."/>
            <person name="Anantharaman K."/>
            <person name="Thomas B.C."/>
            <person name="Malmstrom R."/>
            <person name="Stieglmeier M."/>
            <person name="Klingl A."/>
            <person name="Woyke T."/>
            <person name="Ryan C.M."/>
            <person name="Banfield J.F."/>
        </authorList>
    </citation>
    <scope>NUCLEOTIDE SEQUENCE [LARGE SCALE GENOMIC DNA]</scope>
    <source>
        <strain evidence="3">CG08_land_8_20_14_0_20_45_16</strain>
    </source>
</reference>
<dbReference type="InterPro" id="IPR006119">
    <property type="entry name" value="Resolv_N"/>
</dbReference>
<dbReference type="Gene3D" id="3.90.1750.20">
    <property type="entry name" value="Putative Large Serine Recombinase, Chain B, Domain 2"/>
    <property type="match status" value="1"/>
</dbReference>
<gene>
    <name evidence="3" type="ORF">COT42_04110</name>
</gene>
<dbReference type="EMBL" id="PEYM01000069">
    <property type="protein sequence ID" value="PIS29893.1"/>
    <property type="molecule type" value="Genomic_DNA"/>
</dbReference>
<organism evidence="3 4">
    <name type="scientific">Candidatus Saganbacteria bacterium CG08_land_8_20_14_0_20_45_16</name>
    <dbReference type="NCBI Taxonomy" id="2014293"/>
    <lineage>
        <taxon>Bacteria</taxon>
        <taxon>Bacillati</taxon>
        <taxon>Saganbacteria</taxon>
    </lineage>
</organism>
<dbReference type="Pfam" id="PF13408">
    <property type="entry name" value="Zn_ribbon_recom"/>
    <property type="match status" value="1"/>
</dbReference>
<accession>A0A2H0XY63</accession>
<dbReference type="GO" id="GO:0003677">
    <property type="term" value="F:DNA binding"/>
    <property type="evidence" value="ECO:0007669"/>
    <property type="project" value="InterPro"/>
</dbReference>
<name>A0A2H0XY63_UNCSA</name>
<dbReference type="InterPro" id="IPR050639">
    <property type="entry name" value="SSR_resolvase"/>
</dbReference>
<dbReference type="PROSITE" id="PS51737">
    <property type="entry name" value="RECOMBINASE_DNA_BIND"/>
    <property type="match status" value="1"/>
</dbReference>
<dbReference type="GO" id="GO:0000150">
    <property type="term" value="F:DNA strand exchange activity"/>
    <property type="evidence" value="ECO:0007669"/>
    <property type="project" value="InterPro"/>
</dbReference>
<dbReference type="PROSITE" id="PS51736">
    <property type="entry name" value="RECOMBINASES_3"/>
    <property type="match status" value="1"/>
</dbReference>
<comment type="caution">
    <text evidence="3">The sequence shown here is derived from an EMBL/GenBank/DDBJ whole genome shotgun (WGS) entry which is preliminary data.</text>
</comment>
<dbReference type="Pfam" id="PF00239">
    <property type="entry name" value="Resolvase"/>
    <property type="match status" value="1"/>
</dbReference>
<dbReference type="CDD" id="cd03768">
    <property type="entry name" value="SR_ResInv"/>
    <property type="match status" value="1"/>
</dbReference>
<proteinExistence type="predicted"/>
<dbReference type="AlphaFoldDB" id="A0A2H0XY63"/>
<dbReference type="PANTHER" id="PTHR30461:SF23">
    <property type="entry name" value="DNA RECOMBINASE-RELATED"/>
    <property type="match status" value="1"/>
</dbReference>
<feature type="domain" description="Recombinase" evidence="2">
    <location>
        <begin position="159"/>
        <end position="263"/>
    </location>
</feature>
<dbReference type="InterPro" id="IPR036162">
    <property type="entry name" value="Resolvase-like_N_sf"/>
</dbReference>
<dbReference type="Proteomes" id="UP000231343">
    <property type="component" value="Unassembled WGS sequence"/>
</dbReference>
<evidence type="ECO:0000259" key="1">
    <source>
        <dbReference type="PROSITE" id="PS51736"/>
    </source>
</evidence>
<dbReference type="Pfam" id="PF07508">
    <property type="entry name" value="Recombinase"/>
    <property type="match status" value="1"/>
</dbReference>
<evidence type="ECO:0000313" key="3">
    <source>
        <dbReference type="EMBL" id="PIS29893.1"/>
    </source>
</evidence>
<evidence type="ECO:0000259" key="2">
    <source>
        <dbReference type="PROSITE" id="PS51737"/>
    </source>
</evidence>
<evidence type="ECO:0000313" key="4">
    <source>
        <dbReference type="Proteomes" id="UP000231343"/>
    </source>
</evidence>
<dbReference type="PANTHER" id="PTHR30461">
    <property type="entry name" value="DNA-INVERTASE FROM LAMBDOID PROPHAGE"/>
    <property type="match status" value="1"/>
</dbReference>
<dbReference type="Gene3D" id="3.40.50.1390">
    <property type="entry name" value="Resolvase, N-terminal catalytic domain"/>
    <property type="match status" value="1"/>
</dbReference>